<evidence type="ECO:0000256" key="3">
    <source>
        <dbReference type="ARBA" id="ARBA00022692"/>
    </source>
</evidence>
<reference evidence="7 8" key="1">
    <citation type="submission" date="2020-07" db="EMBL/GenBank/DDBJ databases">
        <title>Fungal Genomes of the International Space Station.</title>
        <authorList>
            <person name="Seuylemezian A."/>
            <person name="Singh N.K."/>
            <person name="Wood J."/>
            <person name="Venkateswaran K."/>
        </authorList>
    </citation>
    <scope>NUCLEOTIDE SEQUENCE [LARGE SCALE GENOMIC DNA]</scope>
    <source>
        <strain evidence="7 8">PL-B2</strain>
    </source>
</reference>
<feature type="transmembrane region" description="Helical" evidence="6">
    <location>
        <begin position="45"/>
        <end position="64"/>
    </location>
</feature>
<dbReference type="Pfam" id="PF03741">
    <property type="entry name" value="TerC"/>
    <property type="match status" value="1"/>
</dbReference>
<dbReference type="InterPro" id="IPR005496">
    <property type="entry name" value="Integral_membrane_TerC"/>
</dbReference>
<evidence type="ECO:0000256" key="1">
    <source>
        <dbReference type="ARBA" id="ARBA00004141"/>
    </source>
</evidence>
<dbReference type="PANTHER" id="PTHR30238">
    <property type="entry name" value="MEMBRANE BOUND PREDICTED REDOX MODULATOR"/>
    <property type="match status" value="1"/>
</dbReference>
<protein>
    <submittedName>
        <fullName evidence="7">TerC family protein</fullName>
    </submittedName>
</protein>
<evidence type="ECO:0000313" key="8">
    <source>
        <dbReference type="Proteomes" id="UP000769780"/>
    </source>
</evidence>
<comment type="caution">
    <text evidence="7">The sequence shown here is derived from an EMBL/GenBank/DDBJ whole genome shotgun (WGS) entry which is preliminary data.</text>
</comment>
<dbReference type="NCBIfam" id="TIGR03716">
    <property type="entry name" value="R_switched_YkoY"/>
    <property type="match status" value="1"/>
</dbReference>
<feature type="transmembrane region" description="Helical" evidence="6">
    <location>
        <begin position="161"/>
        <end position="181"/>
    </location>
</feature>
<comment type="similarity">
    <text evidence="2">Belongs to the TerC family.</text>
</comment>
<feature type="transmembrane region" description="Helical" evidence="6">
    <location>
        <begin position="193"/>
        <end position="212"/>
    </location>
</feature>
<name>A0ABS7K086_9BACI</name>
<proteinExistence type="inferred from homology"/>
<dbReference type="InterPro" id="IPR022493">
    <property type="entry name" value="CHP03716_TM_YkoY"/>
</dbReference>
<dbReference type="PANTHER" id="PTHR30238:SF4">
    <property type="entry name" value="SLL1022 PROTEIN"/>
    <property type="match status" value="1"/>
</dbReference>
<evidence type="ECO:0000256" key="2">
    <source>
        <dbReference type="ARBA" id="ARBA00007511"/>
    </source>
</evidence>
<evidence type="ECO:0000256" key="6">
    <source>
        <dbReference type="SAM" id="Phobius"/>
    </source>
</evidence>
<feature type="transmembrane region" description="Helical" evidence="6">
    <location>
        <begin position="12"/>
        <end position="33"/>
    </location>
</feature>
<dbReference type="RefSeq" id="WP_221870846.1">
    <property type="nucleotide sequence ID" value="NZ_JACWFH010000006.1"/>
</dbReference>
<comment type="subcellular location">
    <subcellularLocation>
        <location evidence="1">Membrane</location>
        <topology evidence="1">Multi-pass membrane protein</topology>
    </subcellularLocation>
</comment>
<keyword evidence="5 6" id="KW-0472">Membrane</keyword>
<gene>
    <name evidence="7" type="ORF">H0185_02345</name>
</gene>
<evidence type="ECO:0000256" key="4">
    <source>
        <dbReference type="ARBA" id="ARBA00022989"/>
    </source>
</evidence>
<feature type="transmembrane region" description="Helical" evidence="6">
    <location>
        <begin position="227"/>
        <end position="246"/>
    </location>
</feature>
<organism evidence="7 8">
    <name type="scientific">Mesobacillus maritimus</name>
    <dbReference type="NCBI Taxonomy" id="1643336"/>
    <lineage>
        <taxon>Bacteria</taxon>
        <taxon>Bacillati</taxon>
        <taxon>Bacillota</taxon>
        <taxon>Bacilli</taxon>
        <taxon>Bacillales</taxon>
        <taxon>Bacillaceae</taxon>
        <taxon>Mesobacillus</taxon>
    </lineage>
</organism>
<sequence>MESIWLEYAWALLVLIGLEGLLSADNALVLAVIAKHLPNEQKKKAINYGIILAFVFRFGALFAISFIANVWYIQAIGAAYLLYLGLKHVIQAKFGQKNEDIHKDDKEEAAGMGFWPTVGKIALADLAFAIDSILAAVALALGLPESPLGNFGGMDGGQFAVILLGGIAGLILIKFAATWFVQLLDTRPALETTAYAIVAWVGVKLVVITLAHEDIGVLHHDFPHGPLWTSIFYGVLVAIALIGWFAPGKKDKNQEAENKVS</sequence>
<dbReference type="EMBL" id="JACWFH010000006">
    <property type="protein sequence ID" value="MBY0095661.1"/>
    <property type="molecule type" value="Genomic_DNA"/>
</dbReference>
<feature type="transmembrane region" description="Helical" evidence="6">
    <location>
        <begin position="70"/>
        <end position="86"/>
    </location>
</feature>
<keyword evidence="4 6" id="KW-1133">Transmembrane helix</keyword>
<keyword evidence="3 6" id="KW-0812">Transmembrane</keyword>
<accession>A0ABS7K086</accession>
<feature type="transmembrane region" description="Helical" evidence="6">
    <location>
        <begin position="121"/>
        <end position="141"/>
    </location>
</feature>
<keyword evidence="8" id="KW-1185">Reference proteome</keyword>
<evidence type="ECO:0000313" key="7">
    <source>
        <dbReference type="EMBL" id="MBY0095661.1"/>
    </source>
</evidence>
<evidence type="ECO:0000256" key="5">
    <source>
        <dbReference type="ARBA" id="ARBA00023136"/>
    </source>
</evidence>
<dbReference type="Proteomes" id="UP000769780">
    <property type="component" value="Unassembled WGS sequence"/>
</dbReference>